<name>A0A3A4KFA8_9NOCA</name>
<dbReference type="EMBL" id="QZFU01000015">
    <property type="protein sequence ID" value="RJO77649.1"/>
    <property type="molecule type" value="Genomic_DNA"/>
</dbReference>
<dbReference type="Proteomes" id="UP000266677">
    <property type="component" value="Unassembled WGS sequence"/>
</dbReference>
<sequence length="248" mass="27089">MTKPTPDIDQDPLWEQARNAVATHAERLRTLTEHGHLYGWAVLHGLSGPQLWPRVKHELRDQLGIDFDHLRATTHAARRAAIAQADNGPHLRLWAAGNSTRQSFAVCGPRGVLWYNNLTIDDWWYHGDQATAELSAAHRATWLAGRARTLAGIGAARLTLHLNTPGIHTDLLTGTAERARVALTVEPVAADDNPAVTWCLEPGWRSCTDLPEFIAATEDNTSPTDQNMPGDSAESSQHTSAATEGGVR</sequence>
<comment type="caution">
    <text evidence="2">The sequence shown here is derived from an EMBL/GenBank/DDBJ whole genome shotgun (WGS) entry which is preliminary data.</text>
</comment>
<accession>A0A3A4KFA8</accession>
<reference evidence="2 3" key="1">
    <citation type="submission" date="2018-09" db="EMBL/GenBank/DDBJ databases">
        <title>YIM PH21274 draft genome.</title>
        <authorList>
            <person name="Miao C."/>
        </authorList>
    </citation>
    <scope>NUCLEOTIDE SEQUENCE [LARGE SCALE GENOMIC DNA]</scope>
    <source>
        <strain evidence="2 3">YIM PH 21724</strain>
    </source>
</reference>
<proteinExistence type="predicted"/>
<evidence type="ECO:0000313" key="3">
    <source>
        <dbReference type="Proteomes" id="UP000266677"/>
    </source>
</evidence>
<evidence type="ECO:0000256" key="1">
    <source>
        <dbReference type="SAM" id="MobiDB-lite"/>
    </source>
</evidence>
<organism evidence="2 3">
    <name type="scientific">Nocardia panacis</name>
    <dbReference type="NCBI Taxonomy" id="2340916"/>
    <lineage>
        <taxon>Bacteria</taxon>
        <taxon>Bacillati</taxon>
        <taxon>Actinomycetota</taxon>
        <taxon>Actinomycetes</taxon>
        <taxon>Mycobacteriales</taxon>
        <taxon>Nocardiaceae</taxon>
        <taxon>Nocardia</taxon>
    </lineage>
</organism>
<dbReference type="RefSeq" id="WP_120039174.1">
    <property type="nucleotide sequence ID" value="NZ_QZFU01000015.1"/>
</dbReference>
<keyword evidence="3" id="KW-1185">Reference proteome</keyword>
<gene>
    <name evidence="2" type="ORF">D5S18_07905</name>
</gene>
<dbReference type="AlphaFoldDB" id="A0A3A4KFA8"/>
<feature type="compositionally biased region" description="Polar residues" evidence="1">
    <location>
        <begin position="218"/>
        <end position="242"/>
    </location>
</feature>
<feature type="region of interest" description="Disordered" evidence="1">
    <location>
        <begin position="217"/>
        <end position="248"/>
    </location>
</feature>
<evidence type="ECO:0000313" key="2">
    <source>
        <dbReference type="EMBL" id="RJO77649.1"/>
    </source>
</evidence>
<protein>
    <submittedName>
        <fullName evidence="2">Uncharacterized protein</fullName>
    </submittedName>
</protein>
<dbReference type="OrthoDB" id="4407017at2"/>